<proteinExistence type="predicted"/>
<gene>
    <name evidence="1" type="ORF">BTO30_01560</name>
</gene>
<dbReference type="EMBL" id="MSDU01000003">
    <property type="protein sequence ID" value="OLN24126.1"/>
    <property type="molecule type" value="Genomic_DNA"/>
</dbReference>
<evidence type="ECO:0008006" key="3">
    <source>
        <dbReference type="Google" id="ProtNLM"/>
    </source>
</evidence>
<dbReference type="RefSeq" id="WP_143331888.1">
    <property type="nucleotide sequence ID" value="NZ_MSDU01000003.1"/>
</dbReference>
<sequence>MDEVLTVKRKELEKSFRRHLTVYRQAGGTKSQSHRLLLFYGIECGLKALLIRNIKKDTTAELFDYFESENGRKLNGHDLKELLLFFRKIPSAPQFNIKSFPNFPCHGNQAAPVSKYNEVWRYGIDSDSRSQKDAEEILIEIASQIEEELV</sequence>
<dbReference type="Proteomes" id="UP000185568">
    <property type="component" value="Unassembled WGS sequence"/>
</dbReference>
<name>A0A1Q8Q9V0_9BACI</name>
<dbReference type="AlphaFoldDB" id="A0A1Q8Q9V0"/>
<reference evidence="1 2" key="1">
    <citation type="submission" date="2016-12" db="EMBL/GenBank/DDBJ databases">
        <title>Domibacillus antri genome sequencing.</title>
        <authorList>
            <person name="Verma A."/>
            <person name="Krishnamurthi S."/>
        </authorList>
    </citation>
    <scope>NUCLEOTIDE SEQUENCE [LARGE SCALE GENOMIC DNA]</scope>
    <source>
        <strain evidence="1 2">XD80</strain>
    </source>
</reference>
<keyword evidence="2" id="KW-1185">Reference proteome</keyword>
<dbReference type="STRING" id="1714264.BTO30_01560"/>
<accession>A0A1Q8Q9V0</accession>
<protein>
    <recommendedName>
        <fullName evidence="3">HEPN domain-containing protein</fullName>
    </recommendedName>
</protein>
<comment type="caution">
    <text evidence="1">The sequence shown here is derived from an EMBL/GenBank/DDBJ whole genome shotgun (WGS) entry which is preliminary data.</text>
</comment>
<evidence type="ECO:0000313" key="1">
    <source>
        <dbReference type="EMBL" id="OLN24126.1"/>
    </source>
</evidence>
<organism evidence="1 2">
    <name type="scientific">Domibacillus antri</name>
    <dbReference type="NCBI Taxonomy" id="1714264"/>
    <lineage>
        <taxon>Bacteria</taxon>
        <taxon>Bacillati</taxon>
        <taxon>Bacillota</taxon>
        <taxon>Bacilli</taxon>
        <taxon>Bacillales</taxon>
        <taxon>Bacillaceae</taxon>
        <taxon>Domibacillus</taxon>
    </lineage>
</organism>
<dbReference type="OrthoDB" id="5420191at2"/>
<evidence type="ECO:0000313" key="2">
    <source>
        <dbReference type="Proteomes" id="UP000185568"/>
    </source>
</evidence>